<keyword evidence="12 15" id="KW-0472">Membrane</keyword>
<dbReference type="GO" id="GO:0016298">
    <property type="term" value="F:lipase activity"/>
    <property type="evidence" value="ECO:0007669"/>
    <property type="project" value="TreeGrafter"/>
</dbReference>
<dbReference type="KEGG" id="vde:111254721"/>
<accession>A0A7M7KZT2</accession>
<proteinExistence type="predicted"/>
<feature type="transmembrane region" description="Helical" evidence="15">
    <location>
        <begin position="68"/>
        <end position="89"/>
    </location>
</feature>
<comment type="cofactor">
    <cofactor evidence="1">
        <name>Ca(2+)</name>
        <dbReference type="ChEBI" id="CHEBI:29108"/>
    </cofactor>
</comment>
<keyword evidence="10 15" id="KW-1133">Transmembrane helix</keyword>
<sequence>MISRKHRLDQAAAATMPGLVVAQRRWNLSSDDLPIPALLESAIRGTWLIALAISYWNLPQFDEQCSSLARLLLTYLVGLQLLQIMILSINTTLIHLALQGTVLCDTPRAGVVPLIYFRTILFVPEIGWHILGAVWLCLIRDPSLVPLSCNLGTTQNAVQAMINLGVATTVVLLIGVLIVFDPAGSIKHLPSKNSPVDEESGRLFVNPTMKGERTLYRCWRTRIRLLFCCVWFDTGSREAYRDVAELFSGWFHDIDVVPSDLLCALILLRRKQSQLRKLTGNTIVGPTKFPLSPFLETPFPIVTLQPQMVPAASPWMTPRNALHFMRFAWGSYGWPTFMLTHACTGLCTLWSGLRCCSCIRPFCRSSTSSESAFNPALMLRGDNCCECHTATVRTLARIPDKDLLIVSFKNSLYKIPFFVCYDHEKQSVVVVIRGTLSVNDVLTDFTGDSTQIDALGVPRGSLCHKGFLKCARYILNKLSENQVLEAAFKMHPSYRLVLTGHSLGGGVSVTLGLLLRGRYPSVRCFVYSPPGGTFSRELCRLTETFALSVVVGDDVVPRLGISQLDELKRQMLTCLVENTRPKHEILSQGLCTFFCKSRNWRDRPRMTGSPTAKYKDVRQQKTDEILNKLDTHGLVSASVPSTNFMSHRPPFNRDEALENKEKLESAVRAALGTMTEHKLWPPGKILYLIDSHDGFEPWWAPAEHFNHVIISPHMLTDHLPGVCYRALKHICERTSGFEQL</sequence>
<dbReference type="Proteomes" id="UP000594260">
    <property type="component" value="Unplaced"/>
</dbReference>
<evidence type="ECO:0000256" key="8">
    <source>
        <dbReference type="ARBA" id="ARBA00022837"/>
    </source>
</evidence>
<evidence type="ECO:0000256" key="13">
    <source>
        <dbReference type="ARBA" id="ARBA00024531"/>
    </source>
</evidence>
<evidence type="ECO:0000313" key="18">
    <source>
        <dbReference type="Proteomes" id="UP000594260"/>
    </source>
</evidence>
<dbReference type="PANTHER" id="PTHR45792">
    <property type="entry name" value="DIACYLGLYCEROL LIPASE HOMOLOG-RELATED"/>
    <property type="match status" value="1"/>
</dbReference>
<keyword evidence="6" id="KW-0479">Metal-binding</keyword>
<dbReference type="Gene3D" id="3.40.50.1820">
    <property type="entry name" value="alpha/beta hydrolase"/>
    <property type="match status" value="1"/>
</dbReference>
<keyword evidence="3" id="KW-1003">Cell membrane</keyword>
<dbReference type="RefSeq" id="XP_022671600.1">
    <property type="nucleotide sequence ID" value="XM_022815865.1"/>
</dbReference>
<keyword evidence="9" id="KW-0442">Lipid degradation</keyword>
<dbReference type="EnsemblMetazoa" id="XM_022815865">
    <property type="protein sequence ID" value="XP_022671600"/>
    <property type="gene ID" value="LOC111254721"/>
</dbReference>
<dbReference type="InterPro" id="IPR029058">
    <property type="entry name" value="AB_hydrolase_fold"/>
</dbReference>
<dbReference type="FunCoup" id="A0A7M7KZT2">
    <property type="interactions" value="412"/>
</dbReference>
<evidence type="ECO:0000256" key="2">
    <source>
        <dbReference type="ARBA" id="ARBA00004651"/>
    </source>
</evidence>
<evidence type="ECO:0000256" key="9">
    <source>
        <dbReference type="ARBA" id="ARBA00022963"/>
    </source>
</evidence>
<dbReference type="PANTHER" id="PTHR45792:SF8">
    <property type="entry name" value="DIACYLGLYCEROL LIPASE-ALPHA"/>
    <property type="match status" value="1"/>
</dbReference>
<evidence type="ECO:0000256" key="10">
    <source>
        <dbReference type="ARBA" id="ARBA00022989"/>
    </source>
</evidence>
<dbReference type="GeneID" id="111254721"/>
<keyword evidence="5 15" id="KW-0812">Transmembrane</keyword>
<dbReference type="GO" id="GO:0019369">
    <property type="term" value="P:arachidonate metabolic process"/>
    <property type="evidence" value="ECO:0007669"/>
    <property type="project" value="TreeGrafter"/>
</dbReference>
<dbReference type="CDD" id="cd00519">
    <property type="entry name" value="Lipase_3"/>
    <property type="match status" value="1"/>
</dbReference>
<organism evidence="17 18">
    <name type="scientific">Varroa destructor</name>
    <name type="common">Honeybee mite</name>
    <dbReference type="NCBI Taxonomy" id="109461"/>
    <lineage>
        <taxon>Eukaryota</taxon>
        <taxon>Metazoa</taxon>
        <taxon>Ecdysozoa</taxon>
        <taxon>Arthropoda</taxon>
        <taxon>Chelicerata</taxon>
        <taxon>Arachnida</taxon>
        <taxon>Acari</taxon>
        <taxon>Parasitiformes</taxon>
        <taxon>Mesostigmata</taxon>
        <taxon>Gamasina</taxon>
        <taxon>Dermanyssoidea</taxon>
        <taxon>Varroidae</taxon>
        <taxon>Varroa</taxon>
    </lineage>
</organism>
<dbReference type="GO" id="GO:0005886">
    <property type="term" value="C:plasma membrane"/>
    <property type="evidence" value="ECO:0007669"/>
    <property type="project" value="UniProtKB-SubCell"/>
</dbReference>
<feature type="domain" description="Fungal lipase-type" evidence="16">
    <location>
        <begin position="429"/>
        <end position="559"/>
    </location>
</feature>
<dbReference type="OrthoDB" id="6510373at2759"/>
<dbReference type="InterPro" id="IPR002921">
    <property type="entry name" value="Fungal_lipase-type"/>
</dbReference>
<name>A0A7M7KZT2_VARDE</name>
<dbReference type="GO" id="GO:0046872">
    <property type="term" value="F:metal ion binding"/>
    <property type="evidence" value="ECO:0007669"/>
    <property type="project" value="UniProtKB-KW"/>
</dbReference>
<dbReference type="SUPFAM" id="SSF53474">
    <property type="entry name" value="alpha/beta-Hydrolases"/>
    <property type="match status" value="1"/>
</dbReference>
<dbReference type="EC" id="3.1.1.116" evidence="14"/>
<dbReference type="AlphaFoldDB" id="A0A7M7KZT2"/>
<comment type="catalytic activity">
    <reaction evidence="13">
        <text>a 1,2-diacyl-sn-glycerol + H2O = a 2-acylglycerol + a fatty acid + H(+)</text>
        <dbReference type="Rhea" id="RHEA:33275"/>
        <dbReference type="ChEBI" id="CHEBI:15377"/>
        <dbReference type="ChEBI" id="CHEBI:15378"/>
        <dbReference type="ChEBI" id="CHEBI:17389"/>
        <dbReference type="ChEBI" id="CHEBI:17815"/>
        <dbReference type="ChEBI" id="CHEBI:28868"/>
        <dbReference type="EC" id="3.1.1.116"/>
    </reaction>
    <physiologicalReaction direction="left-to-right" evidence="13">
        <dbReference type="Rhea" id="RHEA:33276"/>
    </physiologicalReaction>
</comment>
<evidence type="ECO:0000313" key="17">
    <source>
        <dbReference type="EnsemblMetazoa" id="XP_022671600"/>
    </source>
</evidence>
<dbReference type="InterPro" id="IPR052214">
    <property type="entry name" value="DAG_Lipase-Related"/>
</dbReference>
<feature type="transmembrane region" description="Helical" evidence="15">
    <location>
        <begin position="115"/>
        <end position="139"/>
    </location>
</feature>
<evidence type="ECO:0000256" key="4">
    <source>
        <dbReference type="ARBA" id="ARBA00022553"/>
    </source>
</evidence>
<evidence type="ECO:0000256" key="3">
    <source>
        <dbReference type="ARBA" id="ARBA00022475"/>
    </source>
</evidence>
<feature type="transmembrane region" description="Helical" evidence="15">
    <location>
        <begin position="160"/>
        <end position="180"/>
    </location>
</feature>
<evidence type="ECO:0000256" key="11">
    <source>
        <dbReference type="ARBA" id="ARBA00023098"/>
    </source>
</evidence>
<dbReference type="OMA" id="KVWECRL"/>
<evidence type="ECO:0000256" key="15">
    <source>
        <dbReference type="SAM" id="Phobius"/>
    </source>
</evidence>
<dbReference type="Pfam" id="PF01764">
    <property type="entry name" value="Lipase_3"/>
    <property type="match status" value="1"/>
</dbReference>
<evidence type="ECO:0000256" key="12">
    <source>
        <dbReference type="ARBA" id="ARBA00023136"/>
    </source>
</evidence>
<keyword evidence="18" id="KW-1185">Reference proteome</keyword>
<keyword evidence="11" id="KW-0443">Lipid metabolism</keyword>
<comment type="subcellular location">
    <subcellularLocation>
        <location evidence="2">Cell membrane</location>
        <topology evidence="2">Multi-pass membrane protein</topology>
    </subcellularLocation>
</comment>
<evidence type="ECO:0000259" key="16">
    <source>
        <dbReference type="Pfam" id="PF01764"/>
    </source>
</evidence>
<dbReference type="InParanoid" id="A0A7M7KZT2"/>
<keyword evidence="4" id="KW-0597">Phosphoprotein</keyword>
<evidence type="ECO:0000256" key="14">
    <source>
        <dbReference type="ARBA" id="ARBA00026104"/>
    </source>
</evidence>
<keyword evidence="7" id="KW-0378">Hydrolase</keyword>
<evidence type="ECO:0000256" key="6">
    <source>
        <dbReference type="ARBA" id="ARBA00022723"/>
    </source>
</evidence>
<keyword evidence="8" id="KW-0106">Calcium</keyword>
<evidence type="ECO:0000256" key="7">
    <source>
        <dbReference type="ARBA" id="ARBA00022801"/>
    </source>
</evidence>
<reference evidence="17" key="1">
    <citation type="submission" date="2021-01" db="UniProtKB">
        <authorList>
            <consortium name="EnsemblMetazoa"/>
        </authorList>
    </citation>
    <scope>IDENTIFICATION</scope>
</reference>
<dbReference type="GO" id="GO:0046340">
    <property type="term" value="P:diacylglycerol catabolic process"/>
    <property type="evidence" value="ECO:0007669"/>
    <property type="project" value="TreeGrafter"/>
</dbReference>
<evidence type="ECO:0000256" key="5">
    <source>
        <dbReference type="ARBA" id="ARBA00022692"/>
    </source>
</evidence>
<protein>
    <recommendedName>
        <fullName evidence="14">sn-1-specific diacylglycerol lipase</fullName>
        <ecNumber evidence="14">3.1.1.116</ecNumber>
    </recommendedName>
</protein>
<evidence type="ECO:0000256" key="1">
    <source>
        <dbReference type="ARBA" id="ARBA00001913"/>
    </source>
</evidence>